<proteinExistence type="predicted"/>
<evidence type="ECO:0000256" key="1">
    <source>
        <dbReference type="SAM" id="MobiDB-lite"/>
    </source>
</evidence>
<feature type="transmembrane region" description="Helical" evidence="2">
    <location>
        <begin position="182"/>
        <end position="206"/>
    </location>
</feature>
<sequence length="256" mass="27262">MHWVRRTAAILIVGLLVASCGNRDENPAPPPTQEDFNHAVARAKDGLFQGTLTYNTAKQLKLRVGESTLFRTTISGARGKSSKGHEIPVSTGAQMGVKLHCSGAAIRCTSLSSERQSVTSRFEVVQWRWRLTPKSAGTVHLDLTATAYFRDTKMVLAEKAPPTMDVEASSPKSEAAATAKKYASVICASGLAVLAAVGGVPGAVQLRELWQGRSRRRSASGRATDDSQEPEDDASTDPSRDEARAPANDGEGGGEE</sequence>
<feature type="compositionally biased region" description="Acidic residues" evidence="1">
    <location>
        <begin position="226"/>
        <end position="235"/>
    </location>
</feature>
<name>A0A291QL33_9ACTN</name>
<dbReference type="EMBL" id="CP022685">
    <property type="protein sequence ID" value="ATL32282.1"/>
    <property type="molecule type" value="Genomic_DNA"/>
</dbReference>
<feature type="region of interest" description="Disordered" evidence="1">
    <location>
        <begin position="210"/>
        <end position="256"/>
    </location>
</feature>
<keyword evidence="4" id="KW-1185">Reference proteome</keyword>
<protein>
    <recommendedName>
        <fullName evidence="5">Lipoprotein</fullName>
    </recommendedName>
</protein>
<dbReference type="KEGG" id="sfk:KY5_7264c"/>
<reference evidence="3 4" key="1">
    <citation type="submission" date="2017-08" db="EMBL/GenBank/DDBJ databases">
        <title>Complete Genome Sequence of Streptomyces formicae KY5, the formicamycin producer.</title>
        <authorList>
            <person name="Holmes N.A."/>
            <person name="Devine R."/>
            <person name="Qin Z."/>
            <person name="Seipke R.F."/>
            <person name="Wilkinson B."/>
            <person name="Hutchings M.I."/>
        </authorList>
    </citation>
    <scope>NUCLEOTIDE SEQUENCE [LARGE SCALE GENOMIC DNA]</scope>
    <source>
        <strain evidence="3 4">KY5</strain>
    </source>
</reference>
<dbReference type="AlphaFoldDB" id="A0A291QL33"/>
<evidence type="ECO:0000256" key="2">
    <source>
        <dbReference type="SAM" id="Phobius"/>
    </source>
</evidence>
<dbReference type="PROSITE" id="PS51257">
    <property type="entry name" value="PROKAR_LIPOPROTEIN"/>
    <property type="match status" value="1"/>
</dbReference>
<evidence type="ECO:0008006" key="5">
    <source>
        <dbReference type="Google" id="ProtNLM"/>
    </source>
</evidence>
<keyword evidence="2" id="KW-0812">Transmembrane</keyword>
<evidence type="ECO:0000313" key="4">
    <source>
        <dbReference type="Proteomes" id="UP000221011"/>
    </source>
</evidence>
<organism evidence="3 4">
    <name type="scientific">Streptomyces formicae</name>
    <dbReference type="NCBI Taxonomy" id="1616117"/>
    <lineage>
        <taxon>Bacteria</taxon>
        <taxon>Bacillati</taxon>
        <taxon>Actinomycetota</taxon>
        <taxon>Actinomycetes</taxon>
        <taxon>Kitasatosporales</taxon>
        <taxon>Streptomycetaceae</taxon>
        <taxon>Streptomyces</taxon>
    </lineage>
</organism>
<accession>A0A291QL33</accession>
<keyword evidence="2" id="KW-0472">Membrane</keyword>
<gene>
    <name evidence="3" type="ORF">KY5_7264c</name>
</gene>
<keyword evidence="2" id="KW-1133">Transmembrane helix</keyword>
<dbReference type="Proteomes" id="UP000221011">
    <property type="component" value="Chromosome"/>
</dbReference>
<evidence type="ECO:0000313" key="3">
    <source>
        <dbReference type="EMBL" id="ATL32282.1"/>
    </source>
</evidence>